<dbReference type="GO" id="GO:0005783">
    <property type="term" value="C:endoplasmic reticulum"/>
    <property type="evidence" value="ECO:0007669"/>
    <property type="project" value="TreeGrafter"/>
</dbReference>
<reference evidence="2" key="1">
    <citation type="journal article" date="2016" name="Nat. Commun.">
        <title>The Gonium pectorale genome demonstrates co-option of cell cycle regulation during the evolution of multicellularity.</title>
        <authorList>
            <person name="Hanschen E.R."/>
            <person name="Marriage T.N."/>
            <person name="Ferris P.J."/>
            <person name="Hamaji T."/>
            <person name="Toyoda A."/>
            <person name="Fujiyama A."/>
            <person name="Neme R."/>
            <person name="Noguchi H."/>
            <person name="Minakuchi Y."/>
            <person name="Suzuki M."/>
            <person name="Kawai-Toyooka H."/>
            <person name="Smith D.R."/>
            <person name="Sparks H."/>
            <person name="Anderson J."/>
            <person name="Bakaric R."/>
            <person name="Luria V."/>
            <person name="Karger A."/>
            <person name="Kirschner M.W."/>
            <person name="Durand P.M."/>
            <person name="Michod R.E."/>
            <person name="Nozaki H."/>
            <person name="Olson B.J."/>
        </authorList>
    </citation>
    <scope>NUCLEOTIDE SEQUENCE [LARGE SCALE GENOMIC DNA]</scope>
    <source>
        <strain evidence="2">NIES-2863</strain>
    </source>
</reference>
<dbReference type="InterPro" id="IPR036770">
    <property type="entry name" value="Ankyrin_rpt-contain_sf"/>
</dbReference>
<name>A0A150GKB6_GONPE</name>
<dbReference type="Gene3D" id="1.25.40.20">
    <property type="entry name" value="Ankyrin repeat-containing domain"/>
    <property type="match status" value="2"/>
</dbReference>
<dbReference type="SUPFAM" id="SSF48403">
    <property type="entry name" value="Ankyrin repeat"/>
    <property type="match status" value="1"/>
</dbReference>
<dbReference type="GO" id="GO:0016020">
    <property type="term" value="C:membrane"/>
    <property type="evidence" value="ECO:0007669"/>
    <property type="project" value="TreeGrafter"/>
</dbReference>
<dbReference type="GO" id="GO:0046513">
    <property type="term" value="P:ceramide biosynthetic process"/>
    <property type="evidence" value="ECO:0007669"/>
    <property type="project" value="TreeGrafter"/>
</dbReference>
<proteinExistence type="predicted"/>
<evidence type="ECO:0000313" key="1">
    <source>
        <dbReference type="EMBL" id="KXZ50286.1"/>
    </source>
</evidence>
<organism evidence="1 2">
    <name type="scientific">Gonium pectorale</name>
    <name type="common">Green alga</name>
    <dbReference type="NCBI Taxonomy" id="33097"/>
    <lineage>
        <taxon>Eukaryota</taxon>
        <taxon>Viridiplantae</taxon>
        <taxon>Chlorophyta</taxon>
        <taxon>core chlorophytes</taxon>
        <taxon>Chlorophyceae</taxon>
        <taxon>CS clade</taxon>
        <taxon>Chlamydomonadales</taxon>
        <taxon>Volvocaceae</taxon>
        <taxon>Gonium</taxon>
    </lineage>
</organism>
<accession>A0A150GKB6</accession>
<gene>
    <name evidence="1" type="ORF">GPECTOR_17g925</name>
</gene>
<dbReference type="Proteomes" id="UP000075714">
    <property type="component" value="Unassembled WGS sequence"/>
</dbReference>
<protein>
    <submittedName>
        <fullName evidence="1">Uncharacterized protein</fullName>
    </submittedName>
</protein>
<comment type="caution">
    <text evidence="1">The sequence shown here is derived from an EMBL/GenBank/DDBJ whole genome shotgun (WGS) entry which is preliminary data.</text>
</comment>
<dbReference type="GO" id="GO:0030149">
    <property type="term" value="P:sphingolipid catabolic process"/>
    <property type="evidence" value="ECO:0007669"/>
    <property type="project" value="TreeGrafter"/>
</dbReference>
<keyword evidence="2" id="KW-1185">Reference proteome</keyword>
<dbReference type="AlphaFoldDB" id="A0A150GKB6"/>
<dbReference type="GO" id="GO:0071944">
    <property type="term" value="C:cell periphery"/>
    <property type="evidence" value="ECO:0007669"/>
    <property type="project" value="TreeGrafter"/>
</dbReference>
<evidence type="ECO:0000313" key="2">
    <source>
        <dbReference type="Proteomes" id="UP000075714"/>
    </source>
</evidence>
<dbReference type="GO" id="GO:0004620">
    <property type="term" value="F:phospholipase activity"/>
    <property type="evidence" value="ECO:0007669"/>
    <property type="project" value="TreeGrafter"/>
</dbReference>
<dbReference type="PANTHER" id="PTHR12393:SF6">
    <property type="entry name" value="SPHINGOMYELIN PHOSPHODIESTERASE 2"/>
    <property type="match status" value="1"/>
</dbReference>
<sequence>MSGTSTDAPVAMRVWPQLLPELAAKIVSHLEQNEVPNFRLVNKAAAAQFSAPNHTTYRLSQPVPPHAFAAKWLAPGSTGGLTLKRRRQLLYLTAASGLVPNLEAAVQAAGCLLTYEVFEAAAAAGKLESCQWLWDQGCPTTSHPQAPSGLLAAAAGGGHGHLCEWLLGLGLAWASGGASEAARGGHAHLMEWLLQQRPQLDVQGAEPAEEQRLLFAAVAHGCDLPTLQRFWHARGTPDAGAKEETLAAAAGSPAPDWAAKVEWLVAQGCPRATVRPANMAARRPDAAARLAWLRSRDYPMDSWTVWVAAGEGNVATLQYLLAEAGVSVGDPDPEDAALRASNRALVTQAAAREGHLAVLQALHAAGWPLGGLCALEAVRGGHMHVLAWLVETLGAAGVGFAPGLFNAAAQSGGVVLMAWLRERGCAWGRDAFASAAMSGCEEAVEWLVAQGCPMETMALTEV</sequence>
<dbReference type="EMBL" id="LSYV01000018">
    <property type="protein sequence ID" value="KXZ50286.1"/>
    <property type="molecule type" value="Genomic_DNA"/>
</dbReference>
<dbReference type="PANTHER" id="PTHR12393">
    <property type="entry name" value="SPHINGOMYELIN PHOSPHODIESTERASE RELATED"/>
    <property type="match status" value="1"/>
</dbReference>